<proteinExistence type="predicted"/>
<organism evidence="1 2">
    <name type="scientific">Dictyobacter halimunensis</name>
    <dbReference type="NCBI Taxonomy" id="3026934"/>
    <lineage>
        <taxon>Bacteria</taxon>
        <taxon>Bacillati</taxon>
        <taxon>Chloroflexota</taxon>
        <taxon>Ktedonobacteria</taxon>
        <taxon>Ktedonobacterales</taxon>
        <taxon>Dictyobacteraceae</taxon>
        <taxon>Dictyobacter</taxon>
    </lineage>
</organism>
<evidence type="ECO:0000313" key="1">
    <source>
        <dbReference type="EMBL" id="GLV57650.1"/>
    </source>
</evidence>
<dbReference type="EMBL" id="BSRI01000002">
    <property type="protein sequence ID" value="GLV57650.1"/>
    <property type="molecule type" value="Genomic_DNA"/>
</dbReference>
<sequence>MVMSVGEHGLATLRCANFLSSLLQETYSAIASYVGQQLGMEVVFNTGHRLDEFQDGRSDFGFLCGLLYVRAHATPEDPVDLLAAPVLLPERYQRQPRYFSDVVVRRESDAQDFADLGGKSWAYNEEASHSGYNLVQYSLLQRQQTAGYFAKTIRSGSHLQSLELVLQGEADATAIDSHILDVLLLRNPHLASQIRVIDVLGPSTIPPIVAARRLPASLKQRVQQALLNMHEDPRQAALLHLGGIERLVAVQDDDYQDIRTMLARVRSDEQQHAHIAL</sequence>
<dbReference type="Gene3D" id="3.40.190.10">
    <property type="entry name" value="Periplasmic binding protein-like II"/>
    <property type="match status" value="2"/>
</dbReference>
<dbReference type="Pfam" id="PF12974">
    <property type="entry name" value="Phosphonate-bd"/>
    <property type="match status" value="1"/>
</dbReference>
<evidence type="ECO:0000313" key="2">
    <source>
        <dbReference type="Proteomes" id="UP001344906"/>
    </source>
</evidence>
<evidence type="ECO:0008006" key="3">
    <source>
        <dbReference type="Google" id="ProtNLM"/>
    </source>
</evidence>
<dbReference type="PANTHER" id="PTHR35841:SF1">
    <property type="entry name" value="PHOSPHONATES-BINDING PERIPLASMIC PROTEIN"/>
    <property type="match status" value="1"/>
</dbReference>
<comment type="caution">
    <text evidence="1">The sequence shown here is derived from an EMBL/GenBank/DDBJ whole genome shotgun (WGS) entry which is preliminary data.</text>
</comment>
<dbReference type="SUPFAM" id="SSF53850">
    <property type="entry name" value="Periplasmic binding protein-like II"/>
    <property type="match status" value="1"/>
</dbReference>
<keyword evidence="2" id="KW-1185">Reference proteome</keyword>
<dbReference type="PANTHER" id="PTHR35841">
    <property type="entry name" value="PHOSPHONATES-BINDING PERIPLASMIC PROTEIN"/>
    <property type="match status" value="1"/>
</dbReference>
<dbReference type="Proteomes" id="UP001344906">
    <property type="component" value="Unassembled WGS sequence"/>
</dbReference>
<name>A0ABQ6FV32_9CHLR</name>
<gene>
    <name evidence="1" type="ORF">KDH_44860</name>
</gene>
<protein>
    <recommendedName>
        <fullName evidence="3">Phosphate ABC transporter substrate-binding protein</fullName>
    </recommendedName>
</protein>
<accession>A0ABQ6FV32</accession>
<reference evidence="1 2" key="1">
    <citation type="submission" date="2023-02" db="EMBL/GenBank/DDBJ databases">
        <title>Dictyobacter halimunensis sp. nov., a new member of the class Ktedonobacteria from forest soil in a geothermal area.</title>
        <authorList>
            <person name="Rachmania M.K."/>
            <person name="Ningsih F."/>
            <person name="Sakai Y."/>
            <person name="Yabe S."/>
            <person name="Yokota A."/>
            <person name="Sjamsuridzal W."/>
        </authorList>
    </citation>
    <scope>NUCLEOTIDE SEQUENCE [LARGE SCALE GENOMIC DNA]</scope>
    <source>
        <strain evidence="1 2">S3.2.2.5</strain>
    </source>
</reference>